<feature type="transmembrane region" description="Helical" evidence="1">
    <location>
        <begin position="88"/>
        <end position="108"/>
    </location>
</feature>
<evidence type="ECO:0000313" key="2">
    <source>
        <dbReference type="EMBL" id="KAF2404537.1"/>
    </source>
</evidence>
<proteinExistence type="predicted"/>
<protein>
    <submittedName>
        <fullName evidence="2">Uncharacterized protein</fullName>
    </submittedName>
</protein>
<sequence>MKVPEAGAAGTGVGQTFCNLGLDLTQSVAFVDGAVCVTVVSAGRRGGGGKLKKGWSEGVGHIYTPAFFDQACVCMGCEYIYWTRVYPVYGSVWCLFFSWTMHWGFFFLGC</sequence>
<evidence type="ECO:0000256" key="1">
    <source>
        <dbReference type="SAM" id="Phobius"/>
    </source>
</evidence>
<organism evidence="2 3">
    <name type="scientific">Trichodelitschia bisporula</name>
    <dbReference type="NCBI Taxonomy" id="703511"/>
    <lineage>
        <taxon>Eukaryota</taxon>
        <taxon>Fungi</taxon>
        <taxon>Dikarya</taxon>
        <taxon>Ascomycota</taxon>
        <taxon>Pezizomycotina</taxon>
        <taxon>Dothideomycetes</taxon>
        <taxon>Dothideomycetes incertae sedis</taxon>
        <taxon>Phaeotrichales</taxon>
        <taxon>Phaeotrichaceae</taxon>
        <taxon>Trichodelitschia</taxon>
    </lineage>
</organism>
<name>A0A6G1I923_9PEZI</name>
<keyword evidence="3" id="KW-1185">Reference proteome</keyword>
<dbReference type="EMBL" id="ML996688">
    <property type="protein sequence ID" value="KAF2404537.1"/>
    <property type="molecule type" value="Genomic_DNA"/>
</dbReference>
<gene>
    <name evidence="2" type="ORF">EJ06DRAFT_208361</name>
</gene>
<reference evidence="2" key="1">
    <citation type="journal article" date="2020" name="Stud. Mycol.">
        <title>101 Dothideomycetes genomes: a test case for predicting lifestyles and emergence of pathogens.</title>
        <authorList>
            <person name="Haridas S."/>
            <person name="Albert R."/>
            <person name="Binder M."/>
            <person name="Bloem J."/>
            <person name="Labutti K."/>
            <person name="Salamov A."/>
            <person name="Andreopoulos B."/>
            <person name="Baker S."/>
            <person name="Barry K."/>
            <person name="Bills G."/>
            <person name="Bluhm B."/>
            <person name="Cannon C."/>
            <person name="Castanera R."/>
            <person name="Culley D."/>
            <person name="Daum C."/>
            <person name="Ezra D."/>
            <person name="Gonzalez J."/>
            <person name="Henrissat B."/>
            <person name="Kuo A."/>
            <person name="Liang C."/>
            <person name="Lipzen A."/>
            <person name="Lutzoni F."/>
            <person name="Magnuson J."/>
            <person name="Mondo S."/>
            <person name="Nolan M."/>
            <person name="Ohm R."/>
            <person name="Pangilinan J."/>
            <person name="Park H.-J."/>
            <person name="Ramirez L."/>
            <person name="Alfaro M."/>
            <person name="Sun H."/>
            <person name="Tritt A."/>
            <person name="Yoshinaga Y."/>
            <person name="Zwiers L.-H."/>
            <person name="Turgeon B."/>
            <person name="Goodwin S."/>
            <person name="Spatafora J."/>
            <person name="Crous P."/>
            <person name="Grigoriev I."/>
        </authorList>
    </citation>
    <scope>NUCLEOTIDE SEQUENCE</scope>
    <source>
        <strain evidence="2">CBS 262.69</strain>
    </source>
</reference>
<keyword evidence="1" id="KW-1133">Transmembrane helix</keyword>
<evidence type="ECO:0000313" key="3">
    <source>
        <dbReference type="Proteomes" id="UP000799640"/>
    </source>
</evidence>
<keyword evidence="1" id="KW-0812">Transmembrane</keyword>
<accession>A0A6G1I923</accession>
<keyword evidence="1" id="KW-0472">Membrane</keyword>
<dbReference type="AlphaFoldDB" id="A0A6G1I923"/>
<dbReference type="Proteomes" id="UP000799640">
    <property type="component" value="Unassembled WGS sequence"/>
</dbReference>